<dbReference type="STRING" id="334426.A0A0R3PFX5"/>
<dbReference type="EMBL" id="UYYA01000818">
    <property type="protein sequence ID" value="VDM54707.1"/>
    <property type="molecule type" value="Genomic_DNA"/>
</dbReference>
<gene>
    <name evidence="2" type="ORF">ACOC_LOCUS3122</name>
</gene>
<evidence type="ECO:0000313" key="3">
    <source>
        <dbReference type="Proteomes" id="UP000267027"/>
    </source>
</evidence>
<organism evidence="4">
    <name type="scientific">Angiostrongylus costaricensis</name>
    <name type="common">Nematode worm</name>
    <dbReference type="NCBI Taxonomy" id="334426"/>
    <lineage>
        <taxon>Eukaryota</taxon>
        <taxon>Metazoa</taxon>
        <taxon>Ecdysozoa</taxon>
        <taxon>Nematoda</taxon>
        <taxon>Chromadorea</taxon>
        <taxon>Rhabditida</taxon>
        <taxon>Rhabditina</taxon>
        <taxon>Rhabditomorpha</taxon>
        <taxon>Strongyloidea</taxon>
        <taxon>Metastrongylidae</taxon>
        <taxon>Angiostrongylus</taxon>
    </lineage>
</organism>
<dbReference type="Proteomes" id="UP000267027">
    <property type="component" value="Unassembled WGS sequence"/>
</dbReference>
<dbReference type="GO" id="GO:0016020">
    <property type="term" value="C:membrane"/>
    <property type="evidence" value="ECO:0007669"/>
    <property type="project" value="UniProtKB-SubCell"/>
</dbReference>
<evidence type="ECO:0000256" key="1">
    <source>
        <dbReference type="RuleBase" id="RU362006"/>
    </source>
</evidence>
<dbReference type="InterPro" id="IPR004345">
    <property type="entry name" value="TB2_DP1_HVA22"/>
</dbReference>
<keyword evidence="1" id="KW-1133">Transmembrane helix</keyword>
<feature type="transmembrane region" description="Helical" evidence="1">
    <location>
        <begin position="117"/>
        <end position="141"/>
    </location>
</feature>
<reference evidence="2 3" key="2">
    <citation type="submission" date="2018-11" db="EMBL/GenBank/DDBJ databases">
        <authorList>
            <consortium name="Pathogen Informatics"/>
        </authorList>
    </citation>
    <scope>NUCLEOTIDE SEQUENCE [LARGE SCALE GENOMIC DNA]</scope>
    <source>
        <strain evidence="2 3">Costa Rica</strain>
    </source>
</reference>
<dbReference type="OMA" id="YWVAKAA"/>
<sequence length="193" mass="22674">MKCFERFMSTNVYVLFFRFKDAAEIVEEIDILGRLTDFVTFLYANHGEMYEENVGMAESIFTLPREKIAYGLIALFALYLIIGSAAQLVCNLIGFAYPAYVSVKAVRSQDTSDDTQWLIYWCVFAVFSLLDFFAIGIMQWFPFYWLFKMTFLIYLYLPQTMGAQYLFYHYVNPLVTAIDEYFDKKEDIPFLSH</sequence>
<comment type="similarity">
    <text evidence="1">Belongs to the DP1 family.</text>
</comment>
<accession>A0A0R3PFX5</accession>
<keyword evidence="1" id="KW-0472">Membrane</keyword>
<evidence type="ECO:0000313" key="2">
    <source>
        <dbReference type="EMBL" id="VDM54707.1"/>
    </source>
</evidence>
<name>A0A0R3PFX5_ANGCS</name>
<dbReference type="Pfam" id="PF03134">
    <property type="entry name" value="TB2_DP1_HVA22"/>
    <property type="match status" value="1"/>
</dbReference>
<dbReference type="AlphaFoldDB" id="A0A0R3PFX5"/>
<dbReference type="PANTHER" id="PTHR12300:SF34">
    <property type="entry name" value="RECEPTOR EXPRESSION-ENHANCING PROTEIN"/>
    <property type="match status" value="1"/>
</dbReference>
<comment type="subcellular location">
    <subcellularLocation>
        <location evidence="1">Membrane</location>
        <topology evidence="1">Multi-pass membrane protein</topology>
    </subcellularLocation>
</comment>
<dbReference type="PANTHER" id="PTHR12300">
    <property type="entry name" value="HVA22-LIKE PROTEINS"/>
    <property type="match status" value="1"/>
</dbReference>
<keyword evidence="3" id="KW-1185">Reference proteome</keyword>
<proteinExistence type="inferred from homology"/>
<dbReference type="WBParaSite" id="ACOC_0000312101-mRNA-1">
    <property type="protein sequence ID" value="ACOC_0000312101-mRNA-1"/>
    <property type="gene ID" value="ACOC_0000312101"/>
</dbReference>
<protein>
    <recommendedName>
        <fullName evidence="1">Receptor expression-enhancing protein</fullName>
    </recommendedName>
</protein>
<feature type="transmembrane region" description="Helical" evidence="1">
    <location>
        <begin position="68"/>
        <end position="97"/>
    </location>
</feature>
<reference evidence="4" key="1">
    <citation type="submission" date="2017-02" db="UniProtKB">
        <authorList>
            <consortium name="WormBaseParasite"/>
        </authorList>
    </citation>
    <scope>IDENTIFICATION</scope>
</reference>
<keyword evidence="1" id="KW-0812">Transmembrane</keyword>
<evidence type="ECO:0000313" key="4">
    <source>
        <dbReference type="WBParaSite" id="ACOC_0000312101-mRNA-1"/>
    </source>
</evidence>
<dbReference type="OrthoDB" id="5913021at2759"/>